<evidence type="ECO:0000256" key="1">
    <source>
        <dbReference type="ARBA" id="ARBA00005715"/>
    </source>
</evidence>
<dbReference type="RefSeq" id="WP_126542007.1">
    <property type="nucleotide sequence ID" value="NZ_BSPM01000003.1"/>
</dbReference>
<evidence type="ECO:0000256" key="2">
    <source>
        <dbReference type="ARBA" id="ARBA00022679"/>
    </source>
</evidence>
<keyword evidence="6" id="KW-0119">Carbohydrate metabolism</keyword>
<dbReference type="GO" id="GO:0005524">
    <property type="term" value="F:ATP binding"/>
    <property type="evidence" value="ECO:0007669"/>
    <property type="project" value="UniProtKB-KW"/>
</dbReference>
<dbReference type="Pfam" id="PF17042">
    <property type="entry name" value="NBD_C"/>
    <property type="match status" value="1"/>
</dbReference>
<dbReference type="InterPro" id="IPR010737">
    <property type="entry name" value="4-carb_acid_sugar_kinase_N"/>
</dbReference>
<dbReference type="Gene3D" id="3.40.980.20">
    <property type="entry name" value="Four-carbon acid sugar kinase, nucleotide binding domain"/>
    <property type="match status" value="1"/>
</dbReference>
<dbReference type="Proteomes" id="UP000294547">
    <property type="component" value="Unassembled WGS sequence"/>
</dbReference>
<dbReference type="InterPro" id="IPR037051">
    <property type="entry name" value="4-carb_acid_sugar_kinase_N_sf"/>
</dbReference>
<evidence type="ECO:0000256" key="3">
    <source>
        <dbReference type="ARBA" id="ARBA00022741"/>
    </source>
</evidence>
<evidence type="ECO:0000256" key="4">
    <source>
        <dbReference type="ARBA" id="ARBA00022777"/>
    </source>
</evidence>
<gene>
    <name evidence="9" type="ORF">EDD54_4510</name>
</gene>
<evidence type="ECO:0000256" key="5">
    <source>
        <dbReference type="ARBA" id="ARBA00022840"/>
    </source>
</evidence>
<protein>
    <submittedName>
        <fullName evidence="9">Uncharacterized protein YgbK (DUF1537 family)</fullName>
    </submittedName>
</protein>
<organism evidence="9 10">
    <name type="scientific">Oharaeibacter diazotrophicus</name>
    <dbReference type="NCBI Taxonomy" id="1920512"/>
    <lineage>
        <taxon>Bacteria</taxon>
        <taxon>Pseudomonadati</taxon>
        <taxon>Pseudomonadota</taxon>
        <taxon>Alphaproteobacteria</taxon>
        <taxon>Hyphomicrobiales</taxon>
        <taxon>Pleomorphomonadaceae</taxon>
        <taxon>Oharaeibacter</taxon>
    </lineage>
</organism>
<evidence type="ECO:0000259" key="8">
    <source>
        <dbReference type="Pfam" id="PF17042"/>
    </source>
</evidence>
<dbReference type="Pfam" id="PF07005">
    <property type="entry name" value="SBD_N"/>
    <property type="match status" value="1"/>
</dbReference>
<accession>A0A4R6R6L3</accession>
<keyword evidence="5" id="KW-0067">ATP-binding</keyword>
<sequence>MTVRVAIVADDLTGALDTAAPFVSAGLAAAVAVTPAALDEAIGTGARVVAVATASRALPERLAAERAARVAARLAGFDVVVKKIDSRLKGNVGAEAAAVAEATGRRLLVVAPAVPDQSRFTVDGRVTGRGVALPLPIAPLFAGRAVAAVIHDARDDGDLDHVAATTDWSHAVAVGARGLGAALARRLGVADLVARAPFAPAGDTLFAFGSRDPITTAQIDRLVATGLVGRPVDAPHGRFAPDALPALPAVLRCTGAIDDDPAAVAERFGAGVATLVRRLRPAMLATGGGDTALAVLAALGVGVVSPRGEVEDGVPWFTVTTNDGVALACSVKSGGFGSPETLLRLLPLGSAAGVTS</sequence>
<evidence type="ECO:0000256" key="6">
    <source>
        <dbReference type="ARBA" id="ARBA00023277"/>
    </source>
</evidence>
<keyword evidence="3" id="KW-0547">Nucleotide-binding</keyword>
<dbReference type="EMBL" id="SNXY01000013">
    <property type="protein sequence ID" value="TDP81177.1"/>
    <property type="molecule type" value="Genomic_DNA"/>
</dbReference>
<keyword evidence="2" id="KW-0808">Transferase</keyword>
<proteinExistence type="inferred from homology"/>
<comment type="similarity">
    <text evidence="1">Belongs to the four-carbon acid sugar kinase family.</text>
</comment>
<dbReference type="Gene3D" id="3.40.50.10840">
    <property type="entry name" value="Putative sugar-binding, N-terminal domain"/>
    <property type="match status" value="1"/>
</dbReference>
<evidence type="ECO:0000259" key="7">
    <source>
        <dbReference type="Pfam" id="PF07005"/>
    </source>
</evidence>
<keyword evidence="4" id="KW-0418">Kinase</keyword>
<keyword evidence="10" id="KW-1185">Reference proteome</keyword>
<dbReference type="SUPFAM" id="SSF142764">
    <property type="entry name" value="YgbK-like"/>
    <property type="match status" value="1"/>
</dbReference>
<evidence type="ECO:0000313" key="9">
    <source>
        <dbReference type="EMBL" id="TDP81177.1"/>
    </source>
</evidence>
<feature type="domain" description="Four-carbon acid sugar kinase nucleotide binding" evidence="8">
    <location>
        <begin position="261"/>
        <end position="342"/>
    </location>
</feature>
<dbReference type="InterPro" id="IPR042213">
    <property type="entry name" value="NBD_C_sf"/>
</dbReference>
<feature type="domain" description="Four-carbon acid sugar kinase N-terminal" evidence="7">
    <location>
        <begin position="6"/>
        <end position="131"/>
    </location>
</feature>
<comment type="caution">
    <text evidence="9">The sequence shown here is derived from an EMBL/GenBank/DDBJ whole genome shotgun (WGS) entry which is preliminary data.</text>
</comment>
<dbReference type="InterPro" id="IPR031475">
    <property type="entry name" value="NBD_C"/>
</dbReference>
<dbReference type="AlphaFoldDB" id="A0A4R6R6L3"/>
<reference evidence="9 10" key="1">
    <citation type="submission" date="2019-03" db="EMBL/GenBank/DDBJ databases">
        <title>Genomic Encyclopedia of Type Strains, Phase IV (KMG-IV): sequencing the most valuable type-strain genomes for metagenomic binning, comparative biology and taxonomic classification.</title>
        <authorList>
            <person name="Goeker M."/>
        </authorList>
    </citation>
    <scope>NUCLEOTIDE SEQUENCE [LARGE SCALE GENOMIC DNA]</scope>
    <source>
        <strain evidence="9 10">DSM 102969</strain>
    </source>
</reference>
<dbReference type="GO" id="GO:0016301">
    <property type="term" value="F:kinase activity"/>
    <property type="evidence" value="ECO:0007669"/>
    <property type="project" value="UniProtKB-KW"/>
</dbReference>
<dbReference type="OrthoDB" id="7686359at2"/>
<evidence type="ECO:0000313" key="10">
    <source>
        <dbReference type="Proteomes" id="UP000294547"/>
    </source>
</evidence>
<name>A0A4R6R6L3_9HYPH</name>